<dbReference type="RefSeq" id="WP_139191249.1">
    <property type="nucleotide sequence ID" value="NZ_FNAB01000011.1"/>
</dbReference>
<proteinExistence type="predicted"/>
<organism evidence="3 4">
    <name type="scientific">Rhodococcus tukisamuensis</name>
    <dbReference type="NCBI Taxonomy" id="168276"/>
    <lineage>
        <taxon>Bacteria</taxon>
        <taxon>Bacillati</taxon>
        <taxon>Actinomycetota</taxon>
        <taxon>Actinomycetes</taxon>
        <taxon>Mycobacteriales</taxon>
        <taxon>Nocardiaceae</taxon>
        <taxon>Rhodococcus</taxon>
    </lineage>
</organism>
<keyword evidence="1" id="KW-0812">Transmembrane</keyword>
<name>A0A1G7ATS5_9NOCA</name>
<sequence length="74" mass="7178">MTRNSLRAAIVAAATVPVFAFAPGIAAAGPASPIPAPVQPAYLNPQQGPLGAALSCAPLAVIPFAGGLALACWA</sequence>
<evidence type="ECO:0000313" key="4">
    <source>
        <dbReference type="Proteomes" id="UP000199417"/>
    </source>
</evidence>
<accession>A0A1G7ATS5</accession>
<evidence type="ECO:0000313" key="3">
    <source>
        <dbReference type="EMBL" id="SDE18268.1"/>
    </source>
</evidence>
<keyword evidence="1" id="KW-1133">Transmembrane helix</keyword>
<evidence type="ECO:0000256" key="1">
    <source>
        <dbReference type="SAM" id="Phobius"/>
    </source>
</evidence>
<keyword evidence="4" id="KW-1185">Reference proteome</keyword>
<dbReference type="EMBL" id="FNAB01000011">
    <property type="protein sequence ID" value="SDE18268.1"/>
    <property type="molecule type" value="Genomic_DNA"/>
</dbReference>
<feature type="signal peptide" evidence="2">
    <location>
        <begin position="1"/>
        <end position="20"/>
    </location>
</feature>
<feature type="transmembrane region" description="Helical" evidence="1">
    <location>
        <begin position="52"/>
        <end position="73"/>
    </location>
</feature>
<feature type="chain" id="PRO_5039296979" evidence="2">
    <location>
        <begin position="21"/>
        <end position="74"/>
    </location>
</feature>
<gene>
    <name evidence="3" type="ORF">SAMN05444580_111117</name>
</gene>
<dbReference type="Proteomes" id="UP000199417">
    <property type="component" value="Unassembled WGS sequence"/>
</dbReference>
<protein>
    <submittedName>
        <fullName evidence="3">Uncharacterized protein</fullName>
    </submittedName>
</protein>
<dbReference type="AlphaFoldDB" id="A0A1G7ATS5"/>
<evidence type="ECO:0000256" key="2">
    <source>
        <dbReference type="SAM" id="SignalP"/>
    </source>
</evidence>
<keyword evidence="2" id="KW-0732">Signal</keyword>
<keyword evidence="1" id="KW-0472">Membrane</keyword>
<reference evidence="3 4" key="1">
    <citation type="submission" date="2016-10" db="EMBL/GenBank/DDBJ databases">
        <authorList>
            <person name="de Groot N.N."/>
        </authorList>
    </citation>
    <scope>NUCLEOTIDE SEQUENCE [LARGE SCALE GENOMIC DNA]</scope>
    <source>
        <strain evidence="3 4">JCM 11308</strain>
    </source>
</reference>